<dbReference type="PANTHER" id="PTHR13388:SF11">
    <property type="entry name" value="DETONATOR, ISOFORM E"/>
    <property type="match status" value="1"/>
</dbReference>
<sequence length="106" mass="12161">MPEFPLEVLVADFRLSQIKGWKVPEDYSSSGGKMRRKKRAYGWNHHGEDFVNGVNSEKATCRARYQQSPVEVYARFLAVDQDSGRVSYLISRRTGLRVTDLVQPLL</sequence>
<dbReference type="InterPro" id="IPR026307">
    <property type="entry name" value="TMEM132"/>
</dbReference>
<name>A0A1B0EZX6_PHLPP</name>
<dbReference type="AlphaFoldDB" id="A0A1B0EZX6"/>
<accession>A0A1B0EZX6</accession>
<dbReference type="Pfam" id="PF23486">
    <property type="entry name" value="Ig_TMEM132_5th"/>
    <property type="match status" value="1"/>
</dbReference>
<proteinExistence type="predicted"/>
<protein>
    <recommendedName>
        <fullName evidence="1">Transmembrane protein TMEM132 fifth domain-containing protein</fullName>
    </recommendedName>
</protein>
<organism evidence="2 3">
    <name type="scientific">Phlebotomus papatasi</name>
    <name type="common">Sandfly</name>
    <dbReference type="NCBI Taxonomy" id="29031"/>
    <lineage>
        <taxon>Eukaryota</taxon>
        <taxon>Metazoa</taxon>
        <taxon>Ecdysozoa</taxon>
        <taxon>Arthropoda</taxon>
        <taxon>Hexapoda</taxon>
        <taxon>Insecta</taxon>
        <taxon>Pterygota</taxon>
        <taxon>Neoptera</taxon>
        <taxon>Endopterygota</taxon>
        <taxon>Diptera</taxon>
        <taxon>Nematocera</taxon>
        <taxon>Psychodoidea</taxon>
        <taxon>Psychodidae</taxon>
        <taxon>Phlebotomus</taxon>
        <taxon>Phlebotomus</taxon>
    </lineage>
</organism>
<dbReference type="VEuPathDB" id="VectorBase:PPAI010867"/>
<dbReference type="EnsemblMetazoa" id="PPAI010867-RA">
    <property type="protein sequence ID" value="PPAI010867-PA"/>
    <property type="gene ID" value="PPAI010867"/>
</dbReference>
<dbReference type="PANTHER" id="PTHR13388">
    <property type="entry name" value="DETONATOR, ISOFORM E"/>
    <property type="match status" value="1"/>
</dbReference>
<evidence type="ECO:0000313" key="2">
    <source>
        <dbReference type="EnsemblMetazoa" id="PPAI010867-PA"/>
    </source>
</evidence>
<dbReference type="Proteomes" id="UP000092462">
    <property type="component" value="Unassembled WGS sequence"/>
</dbReference>
<dbReference type="VEuPathDB" id="VectorBase:PPAPM1_001468"/>
<reference evidence="2" key="1">
    <citation type="submission" date="2022-08" db="UniProtKB">
        <authorList>
            <consortium name="EnsemblMetazoa"/>
        </authorList>
    </citation>
    <scope>IDENTIFICATION</scope>
    <source>
        <strain evidence="2">Israel</strain>
    </source>
</reference>
<dbReference type="EMBL" id="AJVK01001822">
    <property type="status" value="NOT_ANNOTATED_CDS"/>
    <property type="molecule type" value="Genomic_DNA"/>
</dbReference>
<dbReference type="EMBL" id="AJVK01001821">
    <property type="status" value="NOT_ANNOTATED_CDS"/>
    <property type="molecule type" value="Genomic_DNA"/>
</dbReference>
<dbReference type="InterPro" id="IPR055423">
    <property type="entry name" value="Ig_TMEM132_5th"/>
</dbReference>
<keyword evidence="3" id="KW-1185">Reference proteome</keyword>
<evidence type="ECO:0000259" key="1">
    <source>
        <dbReference type="Pfam" id="PF23486"/>
    </source>
</evidence>
<feature type="domain" description="Transmembrane protein TMEM132 fifth" evidence="1">
    <location>
        <begin position="7"/>
        <end position="106"/>
    </location>
</feature>
<evidence type="ECO:0000313" key="3">
    <source>
        <dbReference type="Proteomes" id="UP000092462"/>
    </source>
</evidence>